<dbReference type="SUPFAM" id="SSF55729">
    <property type="entry name" value="Acyl-CoA N-acyltransferases (Nat)"/>
    <property type="match status" value="1"/>
</dbReference>
<keyword evidence="1 4" id="KW-0808">Transferase</keyword>
<dbReference type="Gene3D" id="3.40.630.30">
    <property type="match status" value="1"/>
</dbReference>
<evidence type="ECO:0000256" key="2">
    <source>
        <dbReference type="ARBA" id="ARBA00023315"/>
    </source>
</evidence>
<organism evidence="4 5">
    <name type="scientific">Rothia dentocariosa</name>
    <dbReference type="NCBI Taxonomy" id="2047"/>
    <lineage>
        <taxon>Bacteria</taxon>
        <taxon>Bacillati</taxon>
        <taxon>Actinomycetota</taxon>
        <taxon>Actinomycetes</taxon>
        <taxon>Micrococcales</taxon>
        <taxon>Micrococcaceae</taxon>
        <taxon>Rothia</taxon>
    </lineage>
</organism>
<accession>A0A2A8D532</accession>
<name>A0A2A8D532_9MICC</name>
<evidence type="ECO:0000256" key="1">
    <source>
        <dbReference type="ARBA" id="ARBA00022679"/>
    </source>
</evidence>
<dbReference type="RefSeq" id="WP_098042848.1">
    <property type="nucleotide sequence ID" value="NZ_CP178332.1"/>
</dbReference>
<dbReference type="InterPro" id="IPR045039">
    <property type="entry name" value="NSI-like"/>
</dbReference>
<evidence type="ECO:0000313" key="5">
    <source>
        <dbReference type="Proteomes" id="UP000219947"/>
    </source>
</evidence>
<dbReference type="CDD" id="cd04301">
    <property type="entry name" value="NAT_SF"/>
    <property type="match status" value="1"/>
</dbReference>
<sequence>MQYSILNAKNSLPSTEELVELYDAVGWSAYTRTPERLAPMLAGSRYLYVARENTAEGAERLIGLVRAVGDGQTIAYIQDLLVHPQAQRHGIGSALLGRILADFDREGIRQRFITTDIVDTPVIELYRRFGFTPVQDNGCVTLAKYVF</sequence>
<dbReference type="GO" id="GO:0008080">
    <property type="term" value="F:N-acetyltransferase activity"/>
    <property type="evidence" value="ECO:0007669"/>
    <property type="project" value="InterPro"/>
</dbReference>
<dbReference type="PANTHER" id="PTHR43626:SF4">
    <property type="entry name" value="GCN5-RELATED N-ACETYLTRANSFERASE 2, CHLOROPLASTIC"/>
    <property type="match status" value="1"/>
</dbReference>
<dbReference type="Proteomes" id="UP000219947">
    <property type="component" value="Unassembled WGS sequence"/>
</dbReference>
<evidence type="ECO:0000259" key="3">
    <source>
        <dbReference type="PROSITE" id="PS51186"/>
    </source>
</evidence>
<dbReference type="GO" id="GO:0005737">
    <property type="term" value="C:cytoplasm"/>
    <property type="evidence" value="ECO:0007669"/>
    <property type="project" value="TreeGrafter"/>
</dbReference>
<dbReference type="PROSITE" id="PS51186">
    <property type="entry name" value="GNAT"/>
    <property type="match status" value="1"/>
</dbReference>
<gene>
    <name evidence="4" type="ORF">CRM92_07805</name>
</gene>
<feature type="domain" description="N-acetyltransferase" evidence="3">
    <location>
        <begin position="1"/>
        <end position="147"/>
    </location>
</feature>
<dbReference type="InterPro" id="IPR000182">
    <property type="entry name" value="GNAT_dom"/>
</dbReference>
<reference evidence="4" key="1">
    <citation type="submission" date="2017-10" db="EMBL/GenBank/DDBJ databases">
        <title>Kefir isolates.</title>
        <authorList>
            <person name="Kim Y."/>
            <person name="Blasche S."/>
        </authorList>
    </citation>
    <scope>NUCLEOTIDE SEQUENCE [LARGE SCALE GENOMIC DNA]</scope>
    <source>
        <strain evidence="4">OG2-2</strain>
    </source>
</reference>
<keyword evidence="5" id="KW-1185">Reference proteome</keyword>
<dbReference type="Pfam" id="PF00583">
    <property type="entry name" value="Acetyltransf_1"/>
    <property type="match status" value="1"/>
</dbReference>
<keyword evidence="2" id="KW-0012">Acyltransferase</keyword>
<dbReference type="PANTHER" id="PTHR43626">
    <property type="entry name" value="ACYL-COA N-ACYLTRANSFERASE"/>
    <property type="match status" value="1"/>
</dbReference>
<evidence type="ECO:0000313" key="4">
    <source>
        <dbReference type="EMBL" id="PEN15990.1"/>
    </source>
</evidence>
<protein>
    <submittedName>
        <fullName evidence="4">GNAT family N-acetyltransferase</fullName>
    </submittedName>
</protein>
<dbReference type="InterPro" id="IPR016181">
    <property type="entry name" value="Acyl_CoA_acyltransferase"/>
</dbReference>
<proteinExistence type="predicted"/>
<dbReference type="EMBL" id="PDEV01000003">
    <property type="protein sequence ID" value="PEN15990.1"/>
    <property type="molecule type" value="Genomic_DNA"/>
</dbReference>
<dbReference type="AlphaFoldDB" id="A0A2A8D532"/>
<comment type="caution">
    <text evidence="4">The sequence shown here is derived from an EMBL/GenBank/DDBJ whole genome shotgun (WGS) entry which is preliminary data.</text>
</comment>